<evidence type="ECO:0000313" key="8">
    <source>
        <dbReference type="EMBL" id="GGH42584.1"/>
    </source>
</evidence>
<feature type="binding site" evidence="6">
    <location>
        <position position="58"/>
    </location>
    <ligand>
        <name>FMN</name>
        <dbReference type="ChEBI" id="CHEBI:58210"/>
    </ligand>
</feature>
<evidence type="ECO:0000256" key="5">
    <source>
        <dbReference type="ARBA" id="ARBA00033748"/>
    </source>
</evidence>
<dbReference type="Proteomes" id="UP000657592">
    <property type="component" value="Unassembled WGS sequence"/>
</dbReference>
<dbReference type="PANTHER" id="PTHR30011">
    <property type="entry name" value="ALKANESULFONATE MONOOXYGENASE-RELATED"/>
    <property type="match status" value="1"/>
</dbReference>
<feature type="domain" description="Luciferase-like" evidence="7">
    <location>
        <begin position="18"/>
        <end position="387"/>
    </location>
</feature>
<gene>
    <name evidence="8" type="ORF">GCM10010921_15890</name>
</gene>
<comment type="caution">
    <text evidence="8">The sequence shown here is derived from an EMBL/GenBank/DDBJ whole genome shotgun (WGS) entry which is preliminary data.</text>
</comment>
<dbReference type="SUPFAM" id="SSF51679">
    <property type="entry name" value="Bacterial luciferase-like"/>
    <property type="match status" value="1"/>
</dbReference>
<reference evidence="8" key="1">
    <citation type="journal article" date="2014" name="Int. J. Syst. Evol. Microbiol.">
        <title>Complete genome sequence of Corynebacterium casei LMG S-19264T (=DSM 44701T), isolated from a smear-ripened cheese.</title>
        <authorList>
            <consortium name="US DOE Joint Genome Institute (JGI-PGF)"/>
            <person name="Walter F."/>
            <person name="Albersmeier A."/>
            <person name="Kalinowski J."/>
            <person name="Ruckert C."/>
        </authorList>
    </citation>
    <scope>NUCLEOTIDE SEQUENCE</scope>
    <source>
        <strain evidence="8">CGMCC 1.15794</strain>
    </source>
</reference>
<protein>
    <submittedName>
        <fullName evidence="8">Monooxygenase</fullName>
    </submittedName>
</protein>
<dbReference type="InterPro" id="IPR036661">
    <property type="entry name" value="Luciferase-like_sf"/>
</dbReference>
<feature type="binding site" evidence="6">
    <location>
        <position position="228"/>
    </location>
    <ligand>
        <name>FMN</name>
        <dbReference type="ChEBI" id="CHEBI:58210"/>
    </ligand>
</feature>
<comment type="similarity">
    <text evidence="5">Belongs to the NtaA/SnaA/DszA monooxygenase family.</text>
</comment>
<dbReference type="GO" id="GO:0004497">
    <property type="term" value="F:monooxygenase activity"/>
    <property type="evidence" value="ECO:0007669"/>
    <property type="project" value="UniProtKB-KW"/>
</dbReference>
<keyword evidence="3" id="KW-0560">Oxidoreductase</keyword>
<dbReference type="GO" id="GO:0016705">
    <property type="term" value="F:oxidoreductase activity, acting on paired donors, with incorporation or reduction of molecular oxygen"/>
    <property type="evidence" value="ECO:0007669"/>
    <property type="project" value="InterPro"/>
</dbReference>
<evidence type="ECO:0000256" key="4">
    <source>
        <dbReference type="ARBA" id="ARBA00023033"/>
    </source>
</evidence>
<keyword evidence="2 6" id="KW-0288">FMN</keyword>
<dbReference type="AlphaFoldDB" id="A0A917IDS0"/>
<accession>A0A917IDS0</accession>
<reference evidence="8" key="2">
    <citation type="submission" date="2020-09" db="EMBL/GenBank/DDBJ databases">
        <authorList>
            <person name="Sun Q."/>
            <person name="Zhou Y."/>
        </authorList>
    </citation>
    <scope>NUCLEOTIDE SEQUENCE</scope>
    <source>
        <strain evidence="8">CGMCC 1.15794</strain>
    </source>
</reference>
<dbReference type="RefSeq" id="WP_188755742.1">
    <property type="nucleotide sequence ID" value="NZ_BMJY01000005.1"/>
</dbReference>
<dbReference type="Pfam" id="PF00296">
    <property type="entry name" value="Bac_luciferase"/>
    <property type="match status" value="1"/>
</dbReference>
<dbReference type="NCBIfam" id="TIGR03860">
    <property type="entry name" value="FMN_nitrolo"/>
    <property type="match status" value="1"/>
</dbReference>
<evidence type="ECO:0000256" key="6">
    <source>
        <dbReference type="PIRSR" id="PIRSR000337-1"/>
    </source>
</evidence>
<dbReference type="Gene3D" id="3.20.20.30">
    <property type="entry name" value="Luciferase-like domain"/>
    <property type="match status" value="1"/>
</dbReference>
<dbReference type="PIRSF" id="PIRSF000337">
    <property type="entry name" value="NTA_MOA"/>
    <property type="match status" value="1"/>
</dbReference>
<dbReference type="InterPro" id="IPR016215">
    <property type="entry name" value="NTA_MOA"/>
</dbReference>
<keyword evidence="1 6" id="KW-0285">Flavoprotein</keyword>
<proteinExistence type="inferred from homology"/>
<dbReference type="InterPro" id="IPR051260">
    <property type="entry name" value="Diverse_substr_monoxygenases"/>
</dbReference>
<evidence type="ECO:0000313" key="9">
    <source>
        <dbReference type="Proteomes" id="UP000657592"/>
    </source>
</evidence>
<evidence type="ECO:0000256" key="3">
    <source>
        <dbReference type="ARBA" id="ARBA00023002"/>
    </source>
</evidence>
<dbReference type="EMBL" id="BMJY01000005">
    <property type="protein sequence ID" value="GGH42584.1"/>
    <property type="molecule type" value="Genomic_DNA"/>
</dbReference>
<keyword evidence="9" id="KW-1185">Reference proteome</keyword>
<dbReference type="PANTHER" id="PTHR30011:SF16">
    <property type="entry name" value="C2H2 FINGER DOMAIN TRANSCRIPTION FACTOR (EUROFUNG)-RELATED"/>
    <property type="match status" value="1"/>
</dbReference>
<evidence type="ECO:0000256" key="2">
    <source>
        <dbReference type="ARBA" id="ARBA00022643"/>
    </source>
</evidence>
<sequence>MRNDHMVLSAFGQASASKTQNGAWSHPASTPDVTDPEYYINLARELEHAGFDMVFFDDRLAMPAVYGGNFRKAVELGTRAIKLDLLTILGLMAAHTTRLGLGATYSTTYYHPYHVARAFATLDHLTRGRAIWNIVTSLNEDEAANFGTEHLDHDGRYDRADEFLEAATALWNSWDADAYELDRASGRFADPDKVREAAFDGDTFATRGPLTVPRPPQGWPTLLQAGQSSRGRTFAGRWADLIFISASTLERARKSYREQREAVEAAGRDTSAVKIMPSVYTLVAETDEIARERKKFLESRSDPVEALMLLSELSGVDLSKLDATRPIPDDLLDRTTGSKAIMTNVIGRLRELYGPDATPRDLADFSVKGTSQWFVGDAMTVADGLEEWFLEEGCDGFVINQAETPGSWESFGRSVIPELRRRGRVAPAGENGLNFRARVGLEREPSKR</sequence>
<evidence type="ECO:0000256" key="1">
    <source>
        <dbReference type="ARBA" id="ARBA00022630"/>
    </source>
</evidence>
<organism evidence="8 9">
    <name type="scientific">Microbacterium album</name>
    <dbReference type="NCBI Taxonomy" id="2053191"/>
    <lineage>
        <taxon>Bacteria</taxon>
        <taxon>Bacillati</taxon>
        <taxon>Actinomycetota</taxon>
        <taxon>Actinomycetes</taxon>
        <taxon>Micrococcales</taxon>
        <taxon>Microbacteriaceae</taxon>
        <taxon>Microbacterium</taxon>
    </lineage>
</organism>
<name>A0A917IDS0_9MICO</name>
<feature type="binding site" evidence="6">
    <location>
        <position position="104"/>
    </location>
    <ligand>
        <name>FMN</name>
        <dbReference type="ChEBI" id="CHEBI:58210"/>
    </ligand>
</feature>
<evidence type="ECO:0000259" key="7">
    <source>
        <dbReference type="Pfam" id="PF00296"/>
    </source>
</evidence>
<feature type="binding site" evidence="6">
    <location>
        <position position="157"/>
    </location>
    <ligand>
        <name>FMN</name>
        <dbReference type="ChEBI" id="CHEBI:58210"/>
    </ligand>
</feature>
<dbReference type="CDD" id="cd01095">
    <property type="entry name" value="Nitrilotriacetate_monoxgenase"/>
    <property type="match status" value="1"/>
</dbReference>
<dbReference type="InterPro" id="IPR011251">
    <property type="entry name" value="Luciferase-like_dom"/>
</dbReference>
<feature type="binding site" evidence="6">
    <location>
        <position position="153"/>
    </location>
    <ligand>
        <name>FMN</name>
        <dbReference type="ChEBI" id="CHEBI:58210"/>
    </ligand>
</feature>
<keyword evidence="4 8" id="KW-0503">Monooxygenase</keyword>